<organism evidence="8 9">
    <name type="scientific">Strongyloides papillosus</name>
    <name type="common">Intestinal threadworm</name>
    <dbReference type="NCBI Taxonomy" id="174720"/>
    <lineage>
        <taxon>Eukaryota</taxon>
        <taxon>Metazoa</taxon>
        <taxon>Ecdysozoa</taxon>
        <taxon>Nematoda</taxon>
        <taxon>Chromadorea</taxon>
        <taxon>Rhabditida</taxon>
        <taxon>Tylenchina</taxon>
        <taxon>Panagrolaimomorpha</taxon>
        <taxon>Strongyloidoidea</taxon>
        <taxon>Strongyloididae</taxon>
        <taxon>Strongyloides</taxon>
    </lineage>
</organism>
<feature type="signal peptide" evidence="7">
    <location>
        <begin position="1"/>
        <end position="21"/>
    </location>
</feature>
<evidence type="ECO:0000256" key="1">
    <source>
        <dbReference type="ARBA" id="ARBA00009995"/>
    </source>
</evidence>
<comment type="catalytic activity">
    <reaction evidence="5">
        <text>glucuronate acceptor + UDP-alpha-D-glucuronate = acceptor beta-D-glucuronoside + UDP + H(+)</text>
        <dbReference type="Rhea" id="RHEA:21032"/>
        <dbReference type="ChEBI" id="CHEBI:15378"/>
        <dbReference type="ChEBI" id="CHEBI:58052"/>
        <dbReference type="ChEBI" id="CHEBI:58223"/>
        <dbReference type="ChEBI" id="CHEBI:132367"/>
        <dbReference type="ChEBI" id="CHEBI:132368"/>
        <dbReference type="EC" id="2.4.1.17"/>
    </reaction>
</comment>
<dbReference type="PANTHER" id="PTHR48043">
    <property type="entry name" value="EG:EG0003.4 PROTEIN-RELATED"/>
    <property type="match status" value="1"/>
</dbReference>
<keyword evidence="4" id="KW-0808">Transferase</keyword>
<name>A0A0N5CDF9_STREA</name>
<dbReference type="PANTHER" id="PTHR48043:SF68">
    <property type="entry name" value="GLUCURONOSYLTRANSFERASE"/>
    <property type="match status" value="1"/>
</dbReference>
<feature type="transmembrane region" description="Helical" evidence="6">
    <location>
        <begin position="517"/>
        <end position="536"/>
    </location>
</feature>
<accession>A0A0N5CDF9</accession>
<reference evidence="9" key="1">
    <citation type="submission" date="2017-02" db="UniProtKB">
        <authorList>
            <consortium name="WormBaseParasite"/>
        </authorList>
    </citation>
    <scope>IDENTIFICATION</scope>
</reference>
<dbReference type="CDD" id="cd03784">
    <property type="entry name" value="GT1_Gtf-like"/>
    <property type="match status" value="1"/>
</dbReference>
<comment type="similarity">
    <text evidence="1">Belongs to the UDP-glycosyltransferase family.</text>
</comment>
<evidence type="ECO:0000256" key="5">
    <source>
        <dbReference type="ARBA" id="ARBA00047475"/>
    </source>
</evidence>
<dbReference type="EC" id="2.4.1.17" evidence="2"/>
<evidence type="ECO:0000256" key="7">
    <source>
        <dbReference type="SAM" id="SignalP"/>
    </source>
</evidence>
<dbReference type="InterPro" id="IPR002213">
    <property type="entry name" value="UDP_glucos_trans"/>
</dbReference>
<keyword evidence="3" id="KW-0328">Glycosyltransferase</keyword>
<dbReference type="Gene3D" id="3.40.50.2000">
    <property type="entry name" value="Glycogen Phosphorylase B"/>
    <property type="match status" value="1"/>
</dbReference>
<dbReference type="GO" id="GO:0015020">
    <property type="term" value="F:glucuronosyltransferase activity"/>
    <property type="evidence" value="ECO:0007669"/>
    <property type="project" value="UniProtKB-EC"/>
</dbReference>
<dbReference type="Proteomes" id="UP000046392">
    <property type="component" value="Unplaced"/>
</dbReference>
<evidence type="ECO:0000256" key="4">
    <source>
        <dbReference type="ARBA" id="ARBA00022679"/>
    </source>
</evidence>
<dbReference type="AlphaFoldDB" id="A0A0N5CDF9"/>
<sequence>MKRYFGYVNCLLLLYTTCCVSISSKNTSLSVLLLPSSGCYSHDIMMRQFGESFGKHESVYWLQLLIYNFSKNKLTFPNNWTPFIFNKTTDQNQALISTGVSLFWELNIPFDLTRPWDLRGALYFIEILKNNRKYCMELKNSKQYKFLLESSSKFDLIVIDHFLQECITSLFSKMNITTIQFSNWPLADGYISSLNIPAMPSSVPKTGTLFSGIEMSFFERSVNFLFHLVIVITRILQSLSMFFDFDSNIFEIEARHLFYVSRGEMIIEPVRPINNRIKYFGGNYNKSLFNHLKNTHHLQNTFLSDNLLWDDLNNKKFILVTFGSISNIENMPIQLFKILLNVFGSRKYTVIWQTNTNNQNVSWLSNIKIPLNVILVKWLPLTSLLTHKNLKYVICHGGINTINELMYFKVPIVGIPLQGDQSSNLQRLVDLNVCKLTTIRQVWNGELKELLDNFENNYDSYRERSKKIGDMVEFHKQFLINEQKFWVQWSRRHGKRLLQRSTQNYFDMQMKSTIEMYMLQDIFIYIIVFIFLTMVLSNL</sequence>
<evidence type="ECO:0000256" key="6">
    <source>
        <dbReference type="SAM" id="Phobius"/>
    </source>
</evidence>
<keyword evidence="8" id="KW-1185">Reference proteome</keyword>
<feature type="chain" id="PRO_5005895720" description="glucuronosyltransferase" evidence="7">
    <location>
        <begin position="22"/>
        <end position="539"/>
    </location>
</feature>
<dbReference type="Pfam" id="PF00201">
    <property type="entry name" value="UDPGT"/>
    <property type="match status" value="1"/>
</dbReference>
<evidence type="ECO:0000256" key="3">
    <source>
        <dbReference type="ARBA" id="ARBA00022676"/>
    </source>
</evidence>
<evidence type="ECO:0000313" key="8">
    <source>
        <dbReference type="Proteomes" id="UP000046392"/>
    </source>
</evidence>
<dbReference type="InterPro" id="IPR050271">
    <property type="entry name" value="UDP-glycosyltransferase"/>
</dbReference>
<evidence type="ECO:0000313" key="9">
    <source>
        <dbReference type="WBParaSite" id="SPAL_0001590400.1"/>
    </source>
</evidence>
<proteinExistence type="inferred from homology"/>
<protein>
    <recommendedName>
        <fullName evidence="2">glucuronosyltransferase</fullName>
        <ecNumber evidence="2">2.4.1.17</ecNumber>
    </recommendedName>
</protein>
<dbReference type="SUPFAM" id="SSF53756">
    <property type="entry name" value="UDP-Glycosyltransferase/glycogen phosphorylase"/>
    <property type="match status" value="1"/>
</dbReference>
<dbReference type="WBParaSite" id="SPAL_0001590400.1">
    <property type="protein sequence ID" value="SPAL_0001590400.1"/>
    <property type="gene ID" value="SPAL_0001590400"/>
</dbReference>
<keyword evidence="6" id="KW-1133">Transmembrane helix</keyword>
<dbReference type="STRING" id="174720.A0A0N5CDF9"/>
<evidence type="ECO:0000256" key="2">
    <source>
        <dbReference type="ARBA" id="ARBA00012544"/>
    </source>
</evidence>
<keyword evidence="7" id="KW-0732">Signal</keyword>
<keyword evidence="6" id="KW-0812">Transmembrane</keyword>
<keyword evidence="6" id="KW-0472">Membrane</keyword>